<proteinExistence type="inferred from homology"/>
<dbReference type="PANTHER" id="PTHR33798:SF5">
    <property type="entry name" value="FLAVIN REDUCTASE LIKE DOMAIN-CONTAINING PROTEIN"/>
    <property type="match status" value="1"/>
</dbReference>
<evidence type="ECO:0000256" key="2">
    <source>
        <dbReference type="ARBA" id="ARBA00022630"/>
    </source>
</evidence>
<dbReference type="RefSeq" id="WP_058527767.1">
    <property type="nucleotide sequence ID" value="NZ_CAAAHY010000042.1"/>
</dbReference>
<gene>
    <name evidence="6" type="ORF">Lery_2688</name>
</gene>
<keyword evidence="3" id="KW-0288">FMN</keyword>
<dbReference type="AlphaFoldDB" id="A0A0W0TG16"/>
<dbReference type="Proteomes" id="UP000054773">
    <property type="component" value="Unassembled WGS sequence"/>
</dbReference>
<dbReference type="InterPro" id="IPR012349">
    <property type="entry name" value="Split_barrel_FMN-bd"/>
</dbReference>
<keyword evidence="7" id="KW-1185">Reference proteome</keyword>
<dbReference type="Pfam" id="PF01613">
    <property type="entry name" value="Flavin_Reduct"/>
    <property type="match status" value="1"/>
</dbReference>
<evidence type="ECO:0000256" key="3">
    <source>
        <dbReference type="ARBA" id="ARBA00022643"/>
    </source>
</evidence>
<evidence type="ECO:0000256" key="4">
    <source>
        <dbReference type="ARBA" id="ARBA00038054"/>
    </source>
</evidence>
<comment type="caution">
    <text evidence="6">The sequence shown here is derived from an EMBL/GenBank/DDBJ whole genome shotgun (WGS) entry which is preliminary data.</text>
</comment>
<comment type="cofactor">
    <cofactor evidence="1">
        <name>FMN</name>
        <dbReference type="ChEBI" id="CHEBI:58210"/>
    </cofactor>
</comment>
<name>A0A0W0TG16_LEGER</name>
<dbReference type="PATRIC" id="fig|448.7.peg.2822"/>
<protein>
    <submittedName>
        <fullName evidence="6">Flavin reductase like domain protein</fullName>
    </submittedName>
</protein>
<organism evidence="6 7">
    <name type="scientific">Legionella erythra</name>
    <dbReference type="NCBI Taxonomy" id="448"/>
    <lineage>
        <taxon>Bacteria</taxon>
        <taxon>Pseudomonadati</taxon>
        <taxon>Pseudomonadota</taxon>
        <taxon>Gammaproteobacteria</taxon>
        <taxon>Legionellales</taxon>
        <taxon>Legionellaceae</taxon>
        <taxon>Legionella</taxon>
    </lineage>
</organism>
<evidence type="ECO:0000313" key="6">
    <source>
        <dbReference type="EMBL" id="KTC94521.1"/>
    </source>
</evidence>
<dbReference type="GO" id="GO:0010181">
    <property type="term" value="F:FMN binding"/>
    <property type="evidence" value="ECO:0007669"/>
    <property type="project" value="InterPro"/>
</dbReference>
<dbReference type="Gene3D" id="2.30.110.10">
    <property type="entry name" value="Electron Transport, Fmn-binding Protein, Chain A"/>
    <property type="match status" value="1"/>
</dbReference>
<dbReference type="OrthoDB" id="9794638at2"/>
<reference evidence="6 7" key="1">
    <citation type="submission" date="2015-11" db="EMBL/GenBank/DDBJ databases">
        <title>Genomic analysis of 38 Legionella species identifies large and diverse effector repertoires.</title>
        <authorList>
            <person name="Burstein D."/>
            <person name="Amaro F."/>
            <person name="Zusman T."/>
            <person name="Lifshitz Z."/>
            <person name="Cohen O."/>
            <person name="Gilbert J.A."/>
            <person name="Pupko T."/>
            <person name="Shuman H.A."/>
            <person name="Segal G."/>
        </authorList>
    </citation>
    <scope>NUCLEOTIDE SEQUENCE [LARGE SCALE GENOMIC DNA]</scope>
    <source>
        <strain evidence="6 7">SE-32A-C8</strain>
    </source>
</reference>
<dbReference type="SUPFAM" id="SSF50475">
    <property type="entry name" value="FMN-binding split barrel"/>
    <property type="match status" value="1"/>
</dbReference>
<comment type="similarity">
    <text evidence="4">Belongs to the flavoredoxin family.</text>
</comment>
<sequence length="215" mass="24223">MFFDSTKKLPKGLFKACVIPRPIAWISTVSKSGVDNLAPFSYFNIVADEPPMVMFSTTEAHVEKGEKDTLRNVEETGEFVVNITSYALKEKMNRTSMNFPRHTSEFSMVGIEQSPAKIVQAKLVKAAPVSLECRYHLSVQLPTSNPEQLINRMVIGQVVGIHVCESVLDEEQRIDPARFKPLARLGYHSYTAIHDRFDMPRPELPPILETMGLND</sequence>
<evidence type="ECO:0000259" key="5">
    <source>
        <dbReference type="SMART" id="SM00903"/>
    </source>
</evidence>
<dbReference type="EMBL" id="LNYA01000034">
    <property type="protein sequence ID" value="KTC94521.1"/>
    <property type="molecule type" value="Genomic_DNA"/>
</dbReference>
<dbReference type="InterPro" id="IPR002563">
    <property type="entry name" value="Flavin_Rdtase-like_dom"/>
</dbReference>
<dbReference type="GO" id="GO:0016646">
    <property type="term" value="F:oxidoreductase activity, acting on the CH-NH group of donors, NAD or NADP as acceptor"/>
    <property type="evidence" value="ECO:0007669"/>
    <property type="project" value="UniProtKB-ARBA"/>
</dbReference>
<dbReference type="PANTHER" id="PTHR33798">
    <property type="entry name" value="FLAVOPROTEIN OXYGENASE"/>
    <property type="match status" value="1"/>
</dbReference>
<dbReference type="SMART" id="SM00903">
    <property type="entry name" value="Flavin_Reduct"/>
    <property type="match status" value="1"/>
</dbReference>
<evidence type="ECO:0000256" key="1">
    <source>
        <dbReference type="ARBA" id="ARBA00001917"/>
    </source>
</evidence>
<feature type="domain" description="Flavin reductase like" evidence="5">
    <location>
        <begin position="16"/>
        <end position="177"/>
    </location>
</feature>
<evidence type="ECO:0000313" key="7">
    <source>
        <dbReference type="Proteomes" id="UP000054773"/>
    </source>
</evidence>
<keyword evidence="2" id="KW-0285">Flavoprotein</keyword>
<accession>A0A0W0TG16</accession>
<dbReference type="STRING" id="448.Lery_2688"/>